<evidence type="ECO:0000256" key="1">
    <source>
        <dbReference type="SAM" id="MobiDB-lite"/>
    </source>
</evidence>
<proteinExistence type="predicted"/>
<name>A0A0F9U8P3_9ZZZZ</name>
<evidence type="ECO:0000313" key="2">
    <source>
        <dbReference type="EMBL" id="KKN57626.1"/>
    </source>
</evidence>
<feature type="region of interest" description="Disordered" evidence="1">
    <location>
        <begin position="68"/>
        <end position="93"/>
    </location>
</feature>
<dbReference type="EMBL" id="LAZR01000795">
    <property type="protein sequence ID" value="KKN57626.1"/>
    <property type="molecule type" value="Genomic_DNA"/>
</dbReference>
<comment type="caution">
    <text evidence="2">The sequence shown here is derived from an EMBL/GenBank/DDBJ whole genome shotgun (WGS) entry which is preliminary data.</text>
</comment>
<sequence length="273" mass="31347">MCSGLLNTNRNELKERDKMNNNYNIKVGKVGLSKFKLDFNKICKKCGKSFYSHVIHDYKWVCPNENNSSGNSVPKGETVSLEKPPMDIKENPIDSLQNSKLPITSESLNETLGAGGKILKFLKIHDHYDIERNRKLGKMLFESNMPKTRSVCSKCDIENECFYSFEKDNIKNKDYFDGCRDFKIDDSITEDDICNECGCAVIHVACSKSVFDKDGYYKKLKKRPCRLSYVEFLEKINSNSNEKCELCGYSYFDHVGTELDYICPKKKGDVDEN</sequence>
<gene>
    <name evidence="2" type="ORF">LCGC14_0559980</name>
</gene>
<dbReference type="AlphaFoldDB" id="A0A0F9U8P3"/>
<protein>
    <submittedName>
        <fullName evidence="2">Uncharacterized protein</fullName>
    </submittedName>
</protein>
<accession>A0A0F9U8P3</accession>
<organism evidence="2">
    <name type="scientific">marine sediment metagenome</name>
    <dbReference type="NCBI Taxonomy" id="412755"/>
    <lineage>
        <taxon>unclassified sequences</taxon>
        <taxon>metagenomes</taxon>
        <taxon>ecological metagenomes</taxon>
    </lineage>
</organism>
<reference evidence="2" key="1">
    <citation type="journal article" date="2015" name="Nature">
        <title>Complex archaea that bridge the gap between prokaryotes and eukaryotes.</title>
        <authorList>
            <person name="Spang A."/>
            <person name="Saw J.H."/>
            <person name="Jorgensen S.L."/>
            <person name="Zaremba-Niedzwiedzka K."/>
            <person name="Martijn J."/>
            <person name="Lind A.E."/>
            <person name="van Eijk R."/>
            <person name="Schleper C."/>
            <person name="Guy L."/>
            <person name="Ettema T.J."/>
        </authorList>
    </citation>
    <scope>NUCLEOTIDE SEQUENCE</scope>
</reference>